<dbReference type="EMBL" id="JAJADR010000004">
    <property type="protein sequence ID" value="MCB2409442.1"/>
    <property type="molecule type" value="Genomic_DNA"/>
</dbReference>
<keyword evidence="2" id="KW-0378">Hydrolase</keyword>
<organism evidence="2 3">
    <name type="scientific">Hymenobacter lucidus</name>
    <dbReference type="NCBI Taxonomy" id="2880930"/>
    <lineage>
        <taxon>Bacteria</taxon>
        <taxon>Pseudomonadati</taxon>
        <taxon>Bacteroidota</taxon>
        <taxon>Cytophagia</taxon>
        <taxon>Cytophagales</taxon>
        <taxon>Hymenobacteraceae</taxon>
        <taxon>Hymenobacter</taxon>
    </lineage>
</organism>
<dbReference type="Proteomes" id="UP001165296">
    <property type="component" value="Unassembled WGS sequence"/>
</dbReference>
<dbReference type="GO" id="GO:0008233">
    <property type="term" value="F:peptidase activity"/>
    <property type="evidence" value="ECO:0007669"/>
    <property type="project" value="UniProtKB-KW"/>
</dbReference>
<dbReference type="SUPFAM" id="SSF50494">
    <property type="entry name" value="Trypsin-like serine proteases"/>
    <property type="match status" value="1"/>
</dbReference>
<protein>
    <submittedName>
        <fullName evidence="2">Serine protease</fullName>
    </submittedName>
</protein>
<sequence length="244" mass="27324">MKFCWLILLLVATTECSGQERVSPKTFPAIALTNRIDFTDPQFNQPRFSCGFLLRHNGDTVAVTAKHLLKVIRTKEMQTVSLGSSIKAWSLFSLDRKSSSVVTEALLNENKAELLEDKATYDEDWLVFSLRSNNSDVKPLVARTTPLIPGEKLYVVGWTRHMEAGPQRVYEFKYYKTIDHRLLLKDVLVPEQFGGLSGAPLVDEQGLVVGLVSNGTVDPATKKKYFSPCALAGLLTFLDQQQKK</sequence>
<evidence type="ECO:0000313" key="2">
    <source>
        <dbReference type="EMBL" id="MCB2409442.1"/>
    </source>
</evidence>
<feature type="domain" description="Peptidase S1" evidence="1">
    <location>
        <begin position="48"/>
        <end position="222"/>
    </location>
</feature>
<evidence type="ECO:0000313" key="3">
    <source>
        <dbReference type="Proteomes" id="UP001165296"/>
    </source>
</evidence>
<gene>
    <name evidence="2" type="ORF">LGH74_15730</name>
</gene>
<evidence type="ECO:0000259" key="1">
    <source>
        <dbReference type="Pfam" id="PF00089"/>
    </source>
</evidence>
<dbReference type="RefSeq" id="WP_226177108.1">
    <property type="nucleotide sequence ID" value="NZ_JAJADR010000004.1"/>
</dbReference>
<accession>A0ABS8AVW1</accession>
<dbReference type="Pfam" id="PF00089">
    <property type="entry name" value="Trypsin"/>
    <property type="match status" value="1"/>
</dbReference>
<comment type="caution">
    <text evidence="2">The sequence shown here is derived from an EMBL/GenBank/DDBJ whole genome shotgun (WGS) entry which is preliminary data.</text>
</comment>
<reference evidence="2" key="1">
    <citation type="submission" date="2021-10" db="EMBL/GenBank/DDBJ databases">
        <authorList>
            <person name="Dean J.D."/>
            <person name="Kim M.K."/>
            <person name="Newey C.N."/>
            <person name="Stoker T.S."/>
            <person name="Thompson D.W."/>
            <person name="Grose J.H."/>
        </authorList>
    </citation>
    <scope>NUCLEOTIDE SEQUENCE</scope>
    <source>
        <strain evidence="2">BT178</strain>
    </source>
</reference>
<dbReference type="InterPro" id="IPR009003">
    <property type="entry name" value="Peptidase_S1_PA"/>
</dbReference>
<keyword evidence="2" id="KW-0645">Protease</keyword>
<dbReference type="GO" id="GO:0006508">
    <property type="term" value="P:proteolysis"/>
    <property type="evidence" value="ECO:0007669"/>
    <property type="project" value="UniProtKB-KW"/>
</dbReference>
<dbReference type="InterPro" id="IPR001254">
    <property type="entry name" value="Trypsin_dom"/>
</dbReference>
<name>A0ABS8AVW1_9BACT</name>
<keyword evidence="3" id="KW-1185">Reference proteome</keyword>
<proteinExistence type="predicted"/>